<accession>A0ACC1SGL3</accession>
<comment type="caution">
    <text evidence="1">The sequence shown here is derived from an EMBL/GenBank/DDBJ whole genome shotgun (WGS) entry which is preliminary data.</text>
</comment>
<organism evidence="1 2">
    <name type="scientific">Fusarium decemcellulare</name>
    <dbReference type="NCBI Taxonomy" id="57161"/>
    <lineage>
        <taxon>Eukaryota</taxon>
        <taxon>Fungi</taxon>
        <taxon>Dikarya</taxon>
        <taxon>Ascomycota</taxon>
        <taxon>Pezizomycotina</taxon>
        <taxon>Sordariomycetes</taxon>
        <taxon>Hypocreomycetidae</taxon>
        <taxon>Hypocreales</taxon>
        <taxon>Nectriaceae</taxon>
        <taxon>Fusarium</taxon>
        <taxon>Fusarium decemcellulare species complex</taxon>
    </lineage>
</organism>
<dbReference type="Proteomes" id="UP001148629">
    <property type="component" value="Unassembled WGS sequence"/>
</dbReference>
<keyword evidence="2" id="KW-1185">Reference proteome</keyword>
<evidence type="ECO:0000313" key="1">
    <source>
        <dbReference type="EMBL" id="KAJ3539337.1"/>
    </source>
</evidence>
<protein>
    <submittedName>
        <fullName evidence="1">Uncharacterized protein</fullName>
    </submittedName>
</protein>
<gene>
    <name evidence="1" type="ORF">NM208_g5532</name>
</gene>
<dbReference type="EMBL" id="JANRMS010000466">
    <property type="protein sequence ID" value="KAJ3539337.1"/>
    <property type="molecule type" value="Genomic_DNA"/>
</dbReference>
<reference evidence="1" key="1">
    <citation type="submission" date="2022-08" db="EMBL/GenBank/DDBJ databases">
        <title>Genome Sequence of Fusarium decemcellulare.</title>
        <authorList>
            <person name="Buettner E."/>
        </authorList>
    </citation>
    <scope>NUCLEOTIDE SEQUENCE</scope>
    <source>
        <strain evidence="1">Babe19</strain>
    </source>
</reference>
<name>A0ACC1SGL3_9HYPO</name>
<evidence type="ECO:0000313" key="2">
    <source>
        <dbReference type="Proteomes" id="UP001148629"/>
    </source>
</evidence>
<proteinExistence type="predicted"/>
<sequence>MRTEDLWIWLPLREGCQWDSIFNIDECFDEEYNNFIFAMVGALFWFFQNMPTLVRWFLVLWYFRRLVSFSKAVVSLQIVTGLLLLLTPIIWHEEYGRMRHKTEPFFNDLWDLWYLLVAPNAAVLFFRLPRILTKASILAYDYVYNGIDFEILFPEPSQNLDADPSDTGAEAFMKRLLAEDTERREEQERERRARESRERQRDERPRPAEDETRPEEPEPSTRPSNEFSDSALFQFFRRRGGKPRHPLRSCRVQASSDNPRLSDGPELVRVSIQGREPGSTDGKKISGYVERGTQTDPISRPTYVSKQVQTTAVKVSPANKEPEVPEAKPMAKAKLSTPTPANKTPSTPTPRPVPQSQCPAPEESVKAESEPQRTHSRRSPIKPPASPTNIFTAATAAAAENELILQDTPAVPDTSPRLPSSICPPARRSRIPSRDERTNMRQNRLRWQQGGRRLTPTSLRYSTSFEDSDDDSPKTQDSTKPLEFNQEGEDTQACEPEVADSHRQEHEKQNLEGVEAPTVPGQTATQLTAPFPDPANATLDALCEEGASHLPTAIHTQDTPSRQYDSDMDVDSVESPERAATSGQAHSSEQLPTAMDVDLIDFGGAPSSHARQKSLSEESMEWQPEQAVTASEAPDLSMEDGETQQIPSSRNTVYSDYLAGAIAEIQGAQDPRDDEMHKQVQQVLAQQDEPDDEICQKEPEVPIPQAPVHQAALSQAPLPQVPVPQVPEESFNHGQEEKQPESLTDAEPETQIQSQTLHPLNFQYPRPPVPTAEPLGTPFFLYPTSQPSPASETVQNPPSSGPSLLGLAPRNPGMSHEEDEREEIERDLIAAFESSDDAHVVAHDPQQTQPQPTPPNPSLSASTGNNQPLLIDPSLYSTTQPNQPTQTPSFTPHACNHASSWALHPSLLRILKPKTRKNKAQSNPLPKLQQQQLTQTAHESQNTEQQPASAPTEGGQESQVQWDTESRNILALAQAVNIPFNTPQGTTSVSQQLQEPPNTFQQNPSDGHSSSPSQEAQENVARQHVSQRHESAPHIGHVPAIQMGGLMLPGGNTVTTSPSGSTQTTQQGQATGKPAFDRERASIRALRGKPPLPQQIQTSDVRSQFLNQVTASPTELMPEPPRRDSAPAVSSDEWKQKELEKLKRRAEARKGKKPQLFHQKKKASSSSEASPARSQGGQSSAGPSTPMKLDTEGESTGKVAERLLASSNSAKKGIKIVTPGLIPEHIRKQERSNSED</sequence>